<keyword evidence="2" id="KW-1185">Reference proteome</keyword>
<evidence type="ECO:0000313" key="2">
    <source>
        <dbReference type="Proteomes" id="UP000887116"/>
    </source>
</evidence>
<protein>
    <submittedName>
        <fullName evidence="1">Uncharacterized protein</fullName>
    </submittedName>
</protein>
<reference evidence="1" key="1">
    <citation type="submission" date="2020-07" db="EMBL/GenBank/DDBJ databases">
        <title>Multicomponent nature underlies the extraordinary mechanical properties of spider dragline silk.</title>
        <authorList>
            <person name="Kono N."/>
            <person name="Nakamura H."/>
            <person name="Mori M."/>
            <person name="Yoshida Y."/>
            <person name="Ohtoshi R."/>
            <person name="Malay A.D."/>
            <person name="Moran D.A.P."/>
            <person name="Tomita M."/>
            <person name="Numata K."/>
            <person name="Arakawa K."/>
        </authorList>
    </citation>
    <scope>NUCLEOTIDE SEQUENCE</scope>
</reference>
<organism evidence="1 2">
    <name type="scientific">Trichonephila clavata</name>
    <name type="common">Joro spider</name>
    <name type="synonym">Nephila clavata</name>
    <dbReference type="NCBI Taxonomy" id="2740835"/>
    <lineage>
        <taxon>Eukaryota</taxon>
        <taxon>Metazoa</taxon>
        <taxon>Ecdysozoa</taxon>
        <taxon>Arthropoda</taxon>
        <taxon>Chelicerata</taxon>
        <taxon>Arachnida</taxon>
        <taxon>Araneae</taxon>
        <taxon>Araneomorphae</taxon>
        <taxon>Entelegynae</taxon>
        <taxon>Araneoidea</taxon>
        <taxon>Nephilidae</taxon>
        <taxon>Trichonephila</taxon>
    </lineage>
</organism>
<evidence type="ECO:0000313" key="1">
    <source>
        <dbReference type="EMBL" id="GFQ67710.1"/>
    </source>
</evidence>
<proteinExistence type="predicted"/>
<dbReference type="EMBL" id="BMAO01000571">
    <property type="protein sequence ID" value="GFQ67710.1"/>
    <property type="molecule type" value="Genomic_DNA"/>
</dbReference>
<name>A0A8X6HYR9_TRICU</name>
<gene>
    <name evidence="1" type="ORF">TNCT_205441</name>
</gene>
<accession>A0A8X6HYR9</accession>
<dbReference type="OrthoDB" id="6630477at2759"/>
<dbReference type="Proteomes" id="UP000887116">
    <property type="component" value="Unassembled WGS sequence"/>
</dbReference>
<dbReference type="AlphaFoldDB" id="A0A8X6HYR9"/>
<comment type="caution">
    <text evidence="1">The sequence shown here is derived from an EMBL/GenBank/DDBJ whole genome shotgun (WGS) entry which is preliminary data.</text>
</comment>
<sequence length="126" mass="14259">MNQRTPIGCYQNLYIKYGIILGEPAPPDAYKDFFRLLPEAEYCLNGHHFPKHASLNSELRSAALQTIHEQYPRSSWFHIYRDGSSMTGTGETGVSYYCQKIQVFSAVGAPLSNYYDEVFIIHSAAS</sequence>